<proteinExistence type="predicted"/>
<keyword evidence="1" id="KW-0732">Signal</keyword>
<dbReference type="Pfam" id="PF14125">
    <property type="entry name" value="DUF4292"/>
    <property type="match status" value="1"/>
</dbReference>
<accession>A0A9D2UHQ1</accession>
<evidence type="ECO:0000313" key="2">
    <source>
        <dbReference type="EMBL" id="HJD52705.1"/>
    </source>
</evidence>
<gene>
    <name evidence="2" type="ORF">IAA93_03125</name>
</gene>
<dbReference type="InterPro" id="IPR025634">
    <property type="entry name" value="DUF4292"/>
</dbReference>
<evidence type="ECO:0000256" key="1">
    <source>
        <dbReference type="SAM" id="SignalP"/>
    </source>
</evidence>
<feature type="signal peptide" evidence="1">
    <location>
        <begin position="1"/>
        <end position="18"/>
    </location>
</feature>
<feature type="chain" id="PRO_5038780807" evidence="1">
    <location>
        <begin position="19"/>
        <end position="263"/>
    </location>
</feature>
<dbReference type="AlphaFoldDB" id="A0A9D2UHQ1"/>
<organism evidence="2 3">
    <name type="scientific">Candidatus Avibacteroides avistercoris</name>
    <dbReference type="NCBI Taxonomy" id="2840690"/>
    <lineage>
        <taxon>Bacteria</taxon>
        <taxon>Pseudomonadati</taxon>
        <taxon>Bacteroidota</taxon>
        <taxon>Bacteroidia</taxon>
        <taxon>Bacteroidales</taxon>
        <taxon>Bacteroidaceae</taxon>
        <taxon>Bacteroidaceae incertae sedis</taxon>
        <taxon>Candidatus Avibacteroides</taxon>
    </lineage>
</organism>
<comment type="caution">
    <text evidence="2">The sequence shown here is derived from an EMBL/GenBank/DDBJ whole genome shotgun (WGS) entry which is preliminary data.</text>
</comment>
<name>A0A9D2UHQ1_9BACT</name>
<sequence>MTGHTLTAVMAIMLLTLAYSCKTTQITTPAQVAGADDVRYANNKDFDCCTVKLRASVGLGGRSLPATGVLSVKDGEWMSCSFRVPLLGIEMVRVEAGHDTLVVINRYDRSYVKVPMSDVTHYSGLTYESMQSLVLGDFFTLDGERPSSAIDVPAGSDGLMTYAESDRRTTLTFAFDTMSRVISASVSLSPSYTMTFGYSDFRLEGGRYYPGRVEVQVSDGQLQASLDLTCNGIDFSPFVPSPTAVSSRYKEIALPQILSSLHF</sequence>
<reference evidence="2" key="1">
    <citation type="journal article" date="2021" name="PeerJ">
        <title>Extensive microbial diversity within the chicken gut microbiome revealed by metagenomics and culture.</title>
        <authorList>
            <person name="Gilroy R."/>
            <person name="Ravi A."/>
            <person name="Getino M."/>
            <person name="Pursley I."/>
            <person name="Horton D.L."/>
            <person name="Alikhan N.F."/>
            <person name="Baker D."/>
            <person name="Gharbi K."/>
            <person name="Hall N."/>
            <person name="Watson M."/>
            <person name="Adriaenssens E.M."/>
            <person name="Foster-Nyarko E."/>
            <person name="Jarju S."/>
            <person name="Secka A."/>
            <person name="Antonio M."/>
            <person name="Oren A."/>
            <person name="Chaudhuri R.R."/>
            <person name="La Ragione R."/>
            <person name="Hildebrand F."/>
            <person name="Pallen M.J."/>
        </authorList>
    </citation>
    <scope>NUCLEOTIDE SEQUENCE</scope>
    <source>
        <strain evidence="2">MalCec1-1739</strain>
    </source>
</reference>
<evidence type="ECO:0000313" key="3">
    <source>
        <dbReference type="Proteomes" id="UP000787625"/>
    </source>
</evidence>
<reference evidence="2" key="2">
    <citation type="submission" date="2021-04" db="EMBL/GenBank/DDBJ databases">
        <authorList>
            <person name="Gilroy R."/>
        </authorList>
    </citation>
    <scope>NUCLEOTIDE SEQUENCE</scope>
    <source>
        <strain evidence="2">MalCec1-1739</strain>
    </source>
</reference>
<protein>
    <submittedName>
        <fullName evidence="2">DUF4292 domain-containing protein</fullName>
    </submittedName>
</protein>
<dbReference type="EMBL" id="DWUP01000064">
    <property type="protein sequence ID" value="HJD52705.1"/>
    <property type="molecule type" value="Genomic_DNA"/>
</dbReference>
<dbReference type="Proteomes" id="UP000787625">
    <property type="component" value="Unassembled WGS sequence"/>
</dbReference>